<dbReference type="RefSeq" id="XP_018030534.1">
    <property type="nucleotide sequence ID" value="XM_018180520.1"/>
</dbReference>
<feature type="region of interest" description="Disordered" evidence="1">
    <location>
        <begin position="1"/>
        <end position="75"/>
    </location>
</feature>
<protein>
    <submittedName>
        <fullName evidence="2">Uncharacterized protein</fullName>
    </submittedName>
</protein>
<evidence type="ECO:0000313" key="3">
    <source>
        <dbReference type="Proteomes" id="UP000077069"/>
    </source>
</evidence>
<evidence type="ECO:0000256" key="1">
    <source>
        <dbReference type="SAM" id="MobiDB-lite"/>
    </source>
</evidence>
<accession>A0A177BZM7</accession>
<organism evidence="2 3">
    <name type="scientific">Paraphaeosphaeria sporulosa</name>
    <dbReference type="NCBI Taxonomy" id="1460663"/>
    <lineage>
        <taxon>Eukaryota</taxon>
        <taxon>Fungi</taxon>
        <taxon>Dikarya</taxon>
        <taxon>Ascomycota</taxon>
        <taxon>Pezizomycotina</taxon>
        <taxon>Dothideomycetes</taxon>
        <taxon>Pleosporomycetidae</taxon>
        <taxon>Pleosporales</taxon>
        <taxon>Massarineae</taxon>
        <taxon>Didymosphaeriaceae</taxon>
        <taxon>Paraphaeosphaeria</taxon>
    </lineage>
</organism>
<dbReference type="InParanoid" id="A0A177BZM7"/>
<feature type="compositionally biased region" description="Basic and acidic residues" evidence="1">
    <location>
        <begin position="21"/>
        <end position="31"/>
    </location>
</feature>
<dbReference type="EMBL" id="KV441560">
    <property type="protein sequence ID" value="OAG00169.1"/>
    <property type="molecule type" value="Genomic_DNA"/>
</dbReference>
<dbReference type="GeneID" id="28764006"/>
<dbReference type="Proteomes" id="UP000077069">
    <property type="component" value="Unassembled WGS sequence"/>
</dbReference>
<dbReference type="OrthoDB" id="3794181at2759"/>
<reference evidence="2 3" key="1">
    <citation type="submission" date="2016-05" db="EMBL/GenBank/DDBJ databases">
        <title>Comparative analysis of secretome profiles of manganese(II)-oxidizing ascomycete fungi.</title>
        <authorList>
            <consortium name="DOE Joint Genome Institute"/>
            <person name="Zeiner C.A."/>
            <person name="Purvine S.O."/>
            <person name="Zink E.M."/>
            <person name="Wu S."/>
            <person name="Pasa-Tolic L."/>
            <person name="Chaput D.L."/>
            <person name="Haridas S."/>
            <person name="Grigoriev I.V."/>
            <person name="Santelli C.M."/>
            <person name="Hansel C.M."/>
        </authorList>
    </citation>
    <scope>NUCLEOTIDE SEQUENCE [LARGE SCALE GENOMIC DNA]</scope>
    <source>
        <strain evidence="2 3">AP3s5-JAC2a</strain>
    </source>
</reference>
<gene>
    <name evidence="2" type="ORF">CC84DRAFT_1180967</name>
</gene>
<keyword evidence="3" id="KW-1185">Reference proteome</keyword>
<sequence>MARHYSHRSSGDHAKNRHHEGRCDRRNDYYEPTRPTRRQPSGGDYWSQYASSGSYSSRRSSGGSSRRQSASGGFLARRSVAGTSLSRYSSPMSSIDEIRCSDWELDMEWYFDSLRQGPGGQRGLDPIVDHPDVRHDRQRRGYLHRSEYVANQFDVTLRHVRDLLHHMHDHYDTVTCYSMGLLKAGDIIYYIEPFVLGFDQMDEGEAIQVLGGTRFQAAVQAKGRFGIVTHVIGRQTLKVAPMYTFNGDGLASKPPSVRDDYIELGLHGRLCCAPGDEQGDIDLADLDSGFYHASFSGLVEECHSSCRGKCWMVAGKAQRIVKWQEGQVNVEGRTGRDG</sequence>
<dbReference type="AlphaFoldDB" id="A0A177BZM7"/>
<evidence type="ECO:0000313" key="2">
    <source>
        <dbReference type="EMBL" id="OAG00169.1"/>
    </source>
</evidence>
<feature type="compositionally biased region" description="Low complexity" evidence="1">
    <location>
        <begin position="47"/>
        <end position="73"/>
    </location>
</feature>
<proteinExistence type="predicted"/>
<name>A0A177BZM7_9PLEO</name>